<feature type="compositionally biased region" description="Basic and acidic residues" evidence="1">
    <location>
        <begin position="102"/>
        <end position="122"/>
    </location>
</feature>
<name>A0A1D9Q449_SCLS1</name>
<dbReference type="Proteomes" id="UP000177798">
    <property type="component" value="Chromosome 5"/>
</dbReference>
<feature type="compositionally biased region" description="Basic and acidic residues" evidence="1">
    <location>
        <begin position="180"/>
        <end position="194"/>
    </location>
</feature>
<sequence>MSAFPPHRSIPSIPVNQTIALKYLQDYLSLTSSTPYLLPNAKLEPTGPTIGSSHSSVTIHNLQRVEAGLRGEWLAPTLELEEGNAVEIAQGMDDGTVQGSGEGDKMDVDGWQDKEEFEREQSIEEGDVGSRVQKVTNREVDSDLDDEPSAKEVPDFTKAPKELSRKEKDARKAEKKARHKAELKAKETKKQSKA</sequence>
<organism evidence="2 3">
    <name type="scientific">Sclerotinia sclerotiorum (strain ATCC 18683 / 1980 / Ss-1)</name>
    <name type="common">White mold</name>
    <name type="synonym">Whetzelinia sclerotiorum</name>
    <dbReference type="NCBI Taxonomy" id="665079"/>
    <lineage>
        <taxon>Eukaryota</taxon>
        <taxon>Fungi</taxon>
        <taxon>Dikarya</taxon>
        <taxon>Ascomycota</taxon>
        <taxon>Pezizomycotina</taxon>
        <taxon>Leotiomycetes</taxon>
        <taxon>Helotiales</taxon>
        <taxon>Sclerotiniaceae</taxon>
        <taxon>Sclerotinia</taxon>
    </lineage>
</organism>
<dbReference type="KEGG" id="ssl:SS1G_06095"/>
<accession>A0A1D9Q449</accession>
<feature type="compositionally biased region" description="Basic and acidic residues" evidence="1">
    <location>
        <begin position="148"/>
        <end position="172"/>
    </location>
</feature>
<gene>
    <name evidence="2" type="ORF">sscle_05g044880</name>
</gene>
<protein>
    <submittedName>
        <fullName evidence="2">Uncharacterized protein</fullName>
    </submittedName>
</protein>
<dbReference type="RefSeq" id="XP_001593173.1">
    <property type="nucleotide sequence ID" value="XM_001593123.1"/>
</dbReference>
<dbReference type="OrthoDB" id="5426872at2759"/>
<dbReference type="VEuPathDB" id="FungiDB:sscle_05g044880"/>
<proteinExistence type="predicted"/>
<dbReference type="EMBL" id="CP017818">
    <property type="protein sequence ID" value="APA09718.1"/>
    <property type="molecule type" value="Genomic_DNA"/>
</dbReference>
<dbReference type="OMA" id="SYEREQT"/>
<evidence type="ECO:0000313" key="3">
    <source>
        <dbReference type="Proteomes" id="UP000177798"/>
    </source>
</evidence>
<reference evidence="3" key="1">
    <citation type="journal article" date="2017" name="Genome Biol. Evol.">
        <title>The complete genome sequence of the phytopathogenic fungus Sclerotinia sclerotiorum reveals insights into the genome architecture of broad host range pathogens.</title>
        <authorList>
            <person name="Derbyshire M."/>
            <person name="Denton-Giles M."/>
            <person name="Hegedus D."/>
            <person name="Seifbarghy S."/>
            <person name="Rollins J."/>
            <person name="van Kan J."/>
            <person name="Seidl M.F."/>
            <person name="Faino L."/>
            <person name="Mbengue M."/>
            <person name="Navaud O."/>
            <person name="Raffaele S."/>
            <person name="Hammond-Kosack K."/>
            <person name="Heard S."/>
            <person name="Oliver R."/>
        </authorList>
    </citation>
    <scope>NUCLEOTIDE SEQUENCE [LARGE SCALE GENOMIC DNA]</scope>
    <source>
        <strain evidence="3">ATCC 18683 / 1980 / Ss-1</strain>
    </source>
</reference>
<evidence type="ECO:0000256" key="1">
    <source>
        <dbReference type="SAM" id="MobiDB-lite"/>
    </source>
</evidence>
<dbReference type="AlphaFoldDB" id="A0A1D9Q449"/>
<feature type="region of interest" description="Disordered" evidence="1">
    <location>
        <begin position="93"/>
        <end position="194"/>
    </location>
</feature>
<evidence type="ECO:0000313" key="2">
    <source>
        <dbReference type="EMBL" id="APA09718.1"/>
    </source>
</evidence>